<keyword evidence="4" id="KW-1185">Reference proteome</keyword>
<dbReference type="CDD" id="cd06558">
    <property type="entry name" value="crotonase-like"/>
    <property type="match status" value="1"/>
</dbReference>
<comment type="similarity">
    <text evidence="1 2">Belongs to the enoyl-CoA hydratase/isomerase family.</text>
</comment>
<dbReference type="EMBL" id="JACKXE010000001">
    <property type="protein sequence ID" value="MBB6627565.1"/>
    <property type="molecule type" value="Genomic_DNA"/>
</dbReference>
<dbReference type="InterPro" id="IPR029045">
    <property type="entry name" value="ClpP/crotonase-like_dom_sf"/>
</dbReference>
<dbReference type="Pfam" id="PF00378">
    <property type="entry name" value="ECH_1"/>
    <property type="match status" value="1"/>
</dbReference>
<gene>
    <name evidence="3" type="ORF">H5V45_09540</name>
</gene>
<evidence type="ECO:0000256" key="2">
    <source>
        <dbReference type="RuleBase" id="RU003707"/>
    </source>
</evidence>
<dbReference type="PROSITE" id="PS00166">
    <property type="entry name" value="ENOYL_COA_HYDRATASE"/>
    <property type="match status" value="1"/>
</dbReference>
<name>A0A7X0RG68_9ACTN</name>
<comment type="caution">
    <text evidence="3">The sequence shown here is derived from an EMBL/GenBank/DDBJ whole genome shotgun (WGS) entry which is preliminary data.</text>
</comment>
<keyword evidence="3" id="KW-0413">Isomerase</keyword>
<dbReference type="InterPro" id="IPR018376">
    <property type="entry name" value="Enoyl-CoA_hyd/isom_CS"/>
</dbReference>
<evidence type="ECO:0000313" key="4">
    <source>
        <dbReference type="Proteomes" id="UP000523955"/>
    </source>
</evidence>
<accession>A0A7X0RG68</accession>
<evidence type="ECO:0000256" key="1">
    <source>
        <dbReference type="ARBA" id="ARBA00005254"/>
    </source>
</evidence>
<evidence type="ECO:0000313" key="3">
    <source>
        <dbReference type="EMBL" id="MBB6627565.1"/>
    </source>
</evidence>
<dbReference type="PANTHER" id="PTHR43802">
    <property type="entry name" value="ENOYL-COA HYDRATASE"/>
    <property type="match status" value="1"/>
</dbReference>
<dbReference type="SUPFAM" id="SSF52096">
    <property type="entry name" value="ClpP/crotonase"/>
    <property type="match status" value="1"/>
</dbReference>
<reference evidence="3 4" key="1">
    <citation type="submission" date="2020-08" db="EMBL/GenBank/DDBJ databases">
        <authorList>
            <person name="Seo M.-J."/>
        </authorList>
    </citation>
    <scope>NUCLEOTIDE SEQUENCE [LARGE SCALE GENOMIC DNA]</scope>
    <source>
        <strain evidence="3 4">KIGAM211</strain>
    </source>
</reference>
<protein>
    <submittedName>
        <fullName evidence="3">Enoyl-CoA hydratase/isomerase family protein</fullName>
    </submittedName>
</protein>
<dbReference type="AlphaFoldDB" id="A0A7X0RG68"/>
<dbReference type="Gene3D" id="3.90.226.10">
    <property type="entry name" value="2-enoyl-CoA Hydratase, Chain A, domain 1"/>
    <property type="match status" value="1"/>
</dbReference>
<dbReference type="Proteomes" id="UP000523955">
    <property type="component" value="Unassembled WGS sequence"/>
</dbReference>
<sequence length="271" mass="29579">MPESTDVCLVEVGNKIATVTLNRPEKRNALSAGLIEDLVRILGELDESDDVSAVILRGAGPSFCAGYDLSSETRSKYILADPVEDRWRIRRNVRRWLDLWELRVPIVAEVQGHCLAGGAEIMMMCDVVVAAEDAKIGFPSARALGVPPLSALPMLVGIRAAKRMMLTGDSVSGVEAAEMGLVTEAVPADRLESQARAIAERMTLIPKDVLAMNKATMNAAFEAMGFRHASLVGVDLDIIAHNTKTAREWNERSQRIGVRAALRERDAKFEN</sequence>
<dbReference type="InterPro" id="IPR001753">
    <property type="entry name" value="Enoyl-CoA_hydra/iso"/>
</dbReference>
<proteinExistence type="inferred from homology"/>
<dbReference type="PANTHER" id="PTHR43802:SF1">
    <property type="entry name" value="IP11341P-RELATED"/>
    <property type="match status" value="1"/>
</dbReference>
<dbReference type="RefSeq" id="WP_185252710.1">
    <property type="nucleotide sequence ID" value="NZ_JACKXE010000001.1"/>
</dbReference>
<dbReference type="GO" id="GO:0016853">
    <property type="term" value="F:isomerase activity"/>
    <property type="evidence" value="ECO:0007669"/>
    <property type="project" value="UniProtKB-KW"/>
</dbReference>
<organism evidence="3 4">
    <name type="scientific">Nocardioides luti</name>
    <dbReference type="NCBI Taxonomy" id="2761101"/>
    <lineage>
        <taxon>Bacteria</taxon>
        <taxon>Bacillati</taxon>
        <taxon>Actinomycetota</taxon>
        <taxon>Actinomycetes</taxon>
        <taxon>Propionibacteriales</taxon>
        <taxon>Nocardioidaceae</taxon>
        <taxon>Nocardioides</taxon>
    </lineage>
</organism>